<accession>A0ABV8UKN9</accession>
<dbReference type="PANTHER" id="PTHR10072:SF41">
    <property type="entry name" value="IRON-SULFUR CLUSTER ASSEMBLY 1 HOMOLOG, MITOCHONDRIAL"/>
    <property type="match status" value="1"/>
</dbReference>
<evidence type="ECO:0000313" key="3">
    <source>
        <dbReference type="EMBL" id="MFC4351614.1"/>
    </source>
</evidence>
<protein>
    <submittedName>
        <fullName evidence="3">HesB/IscA family protein</fullName>
    </submittedName>
</protein>
<evidence type="ECO:0000256" key="1">
    <source>
        <dbReference type="ARBA" id="ARBA00006718"/>
    </source>
</evidence>
<dbReference type="SUPFAM" id="SSF89360">
    <property type="entry name" value="HesB-like domain"/>
    <property type="match status" value="1"/>
</dbReference>
<dbReference type="Gene3D" id="2.60.300.12">
    <property type="entry name" value="HesB-like domain"/>
    <property type="match status" value="1"/>
</dbReference>
<gene>
    <name evidence="3" type="ORF">ACFOW6_08685</name>
</gene>
<feature type="domain" description="Core" evidence="2">
    <location>
        <begin position="5"/>
        <end position="107"/>
    </location>
</feature>
<name>A0ABV8UKN9_9PROT</name>
<reference evidence="4" key="1">
    <citation type="journal article" date="2019" name="Int. J. Syst. Evol. Microbiol.">
        <title>The Global Catalogue of Microorganisms (GCM) 10K type strain sequencing project: providing services to taxonomists for standard genome sequencing and annotation.</title>
        <authorList>
            <consortium name="The Broad Institute Genomics Platform"/>
            <consortium name="The Broad Institute Genome Sequencing Center for Infectious Disease"/>
            <person name="Wu L."/>
            <person name="Ma J."/>
        </authorList>
    </citation>
    <scope>NUCLEOTIDE SEQUENCE [LARGE SCALE GENOMIC DNA]</scope>
    <source>
        <strain evidence="4">CECT 8472</strain>
    </source>
</reference>
<comment type="similarity">
    <text evidence="1">Belongs to the HesB/IscA family.</text>
</comment>
<sequence>MAPLLTLTDRAADRVKSLISNSPEEGVLGLRVGVNTRGCSGLSYYVEYAREQKKFEDIIEDKGVKIFVEPTSTMFLLGSEMDYVEDKLESGFTFTNPNEKSRCGCGESFSV</sequence>
<dbReference type="PANTHER" id="PTHR10072">
    <property type="entry name" value="IRON-SULFUR CLUSTER ASSEMBLY PROTEIN"/>
    <property type="match status" value="1"/>
</dbReference>
<comment type="caution">
    <text evidence="3">The sequence shown here is derived from an EMBL/GenBank/DDBJ whole genome shotgun (WGS) entry which is preliminary data.</text>
</comment>
<proteinExistence type="inferred from homology"/>
<dbReference type="Pfam" id="PF01521">
    <property type="entry name" value="Fe-S_biosyn"/>
    <property type="match status" value="1"/>
</dbReference>
<evidence type="ECO:0000313" key="4">
    <source>
        <dbReference type="Proteomes" id="UP001595799"/>
    </source>
</evidence>
<dbReference type="InterPro" id="IPR017870">
    <property type="entry name" value="FeS_cluster_insertion_CS"/>
</dbReference>
<dbReference type="InterPro" id="IPR050322">
    <property type="entry name" value="Fe-S_cluster_asmbl/transfer"/>
</dbReference>
<dbReference type="RefSeq" id="WP_382421940.1">
    <property type="nucleotide sequence ID" value="NZ_JBHSCW010000003.1"/>
</dbReference>
<dbReference type="InterPro" id="IPR016092">
    <property type="entry name" value="ATAP"/>
</dbReference>
<organism evidence="3 4">
    <name type="scientific">Fodinicurvata halophila</name>
    <dbReference type="NCBI Taxonomy" id="1419723"/>
    <lineage>
        <taxon>Bacteria</taxon>
        <taxon>Pseudomonadati</taxon>
        <taxon>Pseudomonadota</taxon>
        <taxon>Alphaproteobacteria</taxon>
        <taxon>Rhodospirillales</taxon>
        <taxon>Rhodovibrionaceae</taxon>
        <taxon>Fodinicurvata</taxon>
    </lineage>
</organism>
<dbReference type="PROSITE" id="PS01152">
    <property type="entry name" value="HESB"/>
    <property type="match status" value="1"/>
</dbReference>
<dbReference type="EMBL" id="JBHSCW010000003">
    <property type="protein sequence ID" value="MFC4351614.1"/>
    <property type="molecule type" value="Genomic_DNA"/>
</dbReference>
<keyword evidence="4" id="KW-1185">Reference proteome</keyword>
<evidence type="ECO:0000259" key="2">
    <source>
        <dbReference type="Pfam" id="PF01521"/>
    </source>
</evidence>
<dbReference type="NCBIfam" id="TIGR00049">
    <property type="entry name" value="iron-sulfur cluster assembly accessory protein"/>
    <property type="match status" value="1"/>
</dbReference>
<dbReference type="InterPro" id="IPR035903">
    <property type="entry name" value="HesB-like_dom_sf"/>
</dbReference>
<dbReference type="Proteomes" id="UP001595799">
    <property type="component" value="Unassembled WGS sequence"/>
</dbReference>
<dbReference type="InterPro" id="IPR000361">
    <property type="entry name" value="ATAP_core_dom"/>
</dbReference>